<evidence type="ECO:0000313" key="1">
    <source>
        <dbReference type="EMBL" id="MQN83040.1"/>
    </source>
</evidence>
<accession>A0A5P0WWW5</accession>
<name>A0A5P0WWW5_9BACT</name>
<evidence type="ECO:0000313" key="2">
    <source>
        <dbReference type="Proteomes" id="UP000421408"/>
    </source>
</evidence>
<dbReference type="AlphaFoldDB" id="A0A5P0WWW5"/>
<comment type="caution">
    <text evidence="1">The sequence shown here is derived from an EMBL/GenBank/DDBJ whole genome shotgun (WGS) entry which is preliminary data.</text>
</comment>
<dbReference type="EMBL" id="VZCC01000014">
    <property type="protein sequence ID" value="MQN83040.1"/>
    <property type="molecule type" value="Genomic_DNA"/>
</dbReference>
<reference evidence="2" key="1">
    <citation type="submission" date="2019-09" db="EMBL/GenBank/DDBJ databases">
        <title>Distinct polysaccharide growth profiles of human intestinal Prevotella copri isolates.</title>
        <authorList>
            <person name="Fehlner-Peach H."/>
            <person name="Magnabosco C."/>
            <person name="Raghavan V."/>
            <person name="Scher J.U."/>
            <person name="Tett A."/>
            <person name="Cox L.M."/>
            <person name="Gottsegen C."/>
            <person name="Watters A."/>
            <person name="Wiltshire- Gordon J.D."/>
            <person name="Segata N."/>
            <person name="Bonneau R."/>
            <person name="Littman D.R."/>
        </authorList>
    </citation>
    <scope>NUCLEOTIDE SEQUENCE [LARGE SCALE GENOMIC DNA]</scope>
    <source>
        <strain evidence="2">iAA108</strain>
    </source>
</reference>
<sequence>MKKKFLLGIPCAAIAIASVIGVSQFDSENLAGNDLLMENVEALALYEIKPSKACSTEKQYINYLTKCPFCQTDFGRQGTSYSCVGNGNSSTCKKGFEGTEIYCNCQRRPAMPINNVQIYSCD</sequence>
<proteinExistence type="predicted"/>
<gene>
    <name evidence="1" type="ORF">F7D74_03315</name>
</gene>
<protein>
    <submittedName>
        <fullName evidence="1">Uncharacterized protein</fullName>
    </submittedName>
</protein>
<dbReference type="Proteomes" id="UP000421408">
    <property type="component" value="Unassembled WGS sequence"/>
</dbReference>
<dbReference type="RefSeq" id="WP_153081809.1">
    <property type="nucleotide sequence ID" value="NZ_VZBH01000029.1"/>
</dbReference>
<organism evidence="1 2">
    <name type="scientific">Segatella copri</name>
    <dbReference type="NCBI Taxonomy" id="165179"/>
    <lineage>
        <taxon>Bacteria</taxon>
        <taxon>Pseudomonadati</taxon>
        <taxon>Bacteroidota</taxon>
        <taxon>Bacteroidia</taxon>
        <taxon>Bacteroidales</taxon>
        <taxon>Prevotellaceae</taxon>
        <taxon>Segatella</taxon>
    </lineage>
</organism>